<accession>A0A6C0IFZ7</accession>
<sequence length="111" mass="13072">MDSEGNPLQMGKYYRLPNLPGVISFHNRPSQYIGLNGHEPGSYLFKKKQLNGENRIEERRIDTEQQRPTLYPYVSLTDDEFEIDGGKRKSKRKSKKSKRKSKKSKRKSRRN</sequence>
<protein>
    <submittedName>
        <fullName evidence="2">Uncharacterized protein</fullName>
    </submittedName>
</protein>
<feature type="compositionally biased region" description="Basic residues" evidence="1">
    <location>
        <begin position="88"/>
        <end position="111"/>
    </location>
</feature>
<evidence type="ECO:0000256" key="1">
    <source>
        <dbReference type="SAM" id="MobiDB-lite"/>
    </source>
</evidence>
<organism evidence="2">
    <name type="scientific">viral metagenome</name>
    <dbReference type="NCBI Taxonomy" id="1070528"/>
    <lineage>
        <taxon>unclassified sequences</taxon>
        <taxon>metagenomes</taxon>
        <taxon>organismal metagenomes</taxon>
    </lineage>
</organism>
<proteinExistence type="predicted"/>
<evidence type="ECO:0000313" key="2">
    <source>
        <dbReference type="EMBL" id="QHT92074.1"/>
    </source>
</evidence>
<reference evidence="2" key="1">
    <citation type="journal article" date="2020" name="Nature">
        <title>Giant virus diversity and host interactions through global metagenomics.</title>
        <authorList>
            <person name="Schulz F."/>
            <person name="Roux S."/>
            <person name="Paez-Espino D."/>
            <person name="Jungbluth S."/>
            <person name="Walsh D.A."/>
            <person name="Denef V.J."/>
            <person name="McMahon K.D."/>
            <person name="Konstantinidis K.T."/>
            <person name="Eloe-Fadrosh E.A."/>
            <person name="Kyrpides N.C."/>
            <person name="Woyke T."/>
        </authorList>
    </citation>
    <scope>NUCLEOTIDE SEQUENCE</scope>
    <source>
        <strain evidence="2">GVMAG-M-3300023184-86</strain>
    </source>
</reference>
<feature type="region of interest" description="Disordered" evidence="1">
    <location>
        <begin position="81"/>
        <end position="111"/>
    </location>
</feature>
<name>A0A6C0IFZ7_9ZZZZ</name>
<dbReference type="AlphaFoldDB" id="A0A6C0IFZ7"/>
<dbReference type="EMBL" id="MN740176">
    <property type="protein sequence ID" value="QHT92074.1"/>
    <property type="molecule type" value="Genomic_DNA"/>
</dbReference>